<protein>
    <submittedName>
        <fullName evidence="2">Uncharacterized protein YegL</fullName>
    </submittedName>
</protein>
<dbReference type="Proteomes" id="UP001565474">
    <property type="component" value="Unassembled WGS sequence"/>
</dbReference>
<dbReference type="InterPro" id="IPR036465">
    <property type="entry name" value="vWFA_dom_sf"/>
</dbReference>
<evidence type="ECO:0000313" key="3">
    <source>
        <dbReference type="Proteomes" id="UP001565474"/>
    </source>
</evidence>
<comment type="caution">
    <text evidence="2">The sequence shown here is derived from an EMBL/GenBank/DDBJ whole genome shotgun (WGS) entry which is preliminary data.</text>
</comment>
<name>A0ABV4GIK1_9BRAD</name>
<gene>
    <name evidence="2" type="ORF">ABH992_003241</name>
</gene>
<evidence type="ECO:0000259" key="1">
    <source>
        <dbReference type="PROSITE" id="PS50234"/>
    </source>
</evidence>
<dbReference type="Pfam" id="PF00092">
    <property type="entry name" value="VWA"/>
    <property type="match status" value="1"/>
</dbReference>
<accession>A0ABV4GIK1</accession>
<dbReference type="Gene3D" id="3.40.50.410">
    <property type="entry name" value="von Willebrand factor, type A domain"/>
    <property type="match status" value="1"/>
</dbReference>
<dbReference type="InterPro" id="IPR011392">
    <property type="entry name" value="Tellurite-R_TerY"/>
</dbReference>
<dbReference type="PROSITE" id="PS50234">
    <property type="entry name" value="VWFA"/>
    <property type="match status" value="1"/>
</dbReference>
<proteinExistence type="predicted"/>
<dbReference type="InterPro" id="IPR002035">
    <property type="entry name" value="VWF_A"/>
</dbReference>
<sequence>MATDVVPYGILVTDENNYADRVPCVLVIDCSRSMEQHGRISALNEGLKAFEEALKSDQKARRAARVMMIRLGGFKGDESEVKIIREFQDGEDFTAPVEIASGSTPLGEGIERALDMIEKEKFYLRNTAGVNLAARPWLFVISDGEPNPGPAWPAACAKARAAIEAKKVSIFVLAVDEANIDELQKLTNEKVERIAGANFKKFFVWLSSSIGAGFRNPVLDFNRR</sequence>
<feature type="domain" description="VWFA" evidence="1">
    <location>
        <begin position="23"/>
        <end position="218"/>
    </location>
</feature>
<reference evidence="2 3" key="1">
    <citation type="submission" date="2024-07" db="EMBL/GenBank/DDBJ databases">
        <title>Genomic Encyclopedia of Type Strains, Phase V (KMG-V): Genome sequencing to study the core and pangenomes of soil and plant-associated prokaryotes.</title>
        <authorList>
            <person name="Whitman W."/>
        </authorList>
    </citation>
    <scope>NUCLEOTIDE SEQUENCE [LARGE SCALE GENOMIC DNA]</scope>
    <source>
        <strain evidence="2 3">USDA 222</strain>
    </source>
</reference>
<organism evidence="2 3">
    <name type="scientific">Bradyrhizobium yuanmingense</name>
    <dbReference type="NCBI Taxonomy" id="108015"/>
    <lineage>
        <taxon>Bacteria</taxon>
        <taxon>Pseudomonadati</taxon>
        <taxon>Pseudomonadota</taxon>
        <taxon>Alphaproteobacteria</taxon>
        <taxon>Hyphomicrobiales</taxon>
        <taxon>Nitrobacteraceae</taxon>
        <taxon>Bradyrhizobium</taxon>
    </lineage>
</organism>
<evidence type="ECO:0000313" key="2">
    <source>
        <dbReference type="EMBL" id="MEY9470842.1"/>
    </source>
</evidence>
<dbReference type="SMART" id="SM00327">
    <property type="entry name" value="VWA"/>
    <property type="match status" value="1"/>
</dbReference>
<dbReference type="SUPFAM" id="SSF53300">
    <property type="entry name" value="vWA-like"/>
    <property type="match status" value="1"/>
</dbReference>
<dbReference type="EMBL" id="JBGBZN010000002">
    <property type="protein sequence ID" value="MEY9470842.1"/>
    <property type="molecule type" value="Genomic_DNA"/>
</dbReference>
<keyword evidence="3" id="KW-1185">Reference proteome</keyword>
<dbReference type="RefSeq" id="WP_370091006.1">
    <property type="nucleotide sequence ID" value="NZ_JBGBZN010000002.1"/>
</dbReference>
<dbReference type="PIRSF" id="PIRSF020634">
    <property type="entry name" value="TerY_vWA"/>
    <property type="match status" value="1"/>
</dbReference>